<sequence length="135" mass="15515">MDVRQVTDLKVVRRLRLDSKHRPPQENIEAPWWNDAIATPGGDKKNVGGYLKVPHHGELIAFKRQGKCTSNWMSVKESRIDFFLQPRPIHLLQICEESYAANGIYKELLLSLIQEQFIPFTSLTLQTSIMNLADI</sequence>
<comment type="caution">
    <text evidence="1">The sequence shown here is derived from an EMBL/GenBank/DDBJ whole genome shotgun (WGS) entry which is preliminary data.</text>
</comment>
<accession>A0A4Y2DBT8</accession>
<reference evidence="1 2" key="1">
    <citation type="journal article" date="2019" name="Sci. Rep.">
        <title>Orb-weaving spider Araneus ventricosus genome elucidates the spidroin gene catalogue.</title>
        <authorList>
            <person name="Kono N."/>
            <person name="Nakamura H."/>
            <person name="Ohtoshi R."/>
            <person name="Moran D.A.P."/>
            <person name="Shinohara A."/>
            <person name="Yoshida Y."/>
            <person name="Fujiwara M."/>
            <person name="Mori M."/>
            <person name="Tomita M."/>
            <person name="Arakawa K."/>
        </authorList>
    </citation>
    <scope>NUCLEOTIDE SEQUENCE [LARGE SCALE GENOMIC DNA]</scope>
</reference>
<name>A0A4Y2DBT8_ARAVE</name>
<evidence type="ECO:0000313" key="1">
    <source>
        <dbReference type="EMBL" id="GBM13015.1"/>
    </source>
</evidence>
<keyword evidence="2" id="KW-1185">Reference proteome</keyword>
<dbReference type="AlphaFoldDB" id="A0A4Y2DBT8"/>
<dbReference type="EMBL" id="BGPR01000322">
    <property type="protein sequence ID" value="GBM13015.1"/>
    <property type="molecule type" value="Genomic_DNA"/>
</dbReference>
<organism evidence="1 2">
    <name type="scientific">Araneus ventricosus</name>
    <name type="common">Orbweaver spider</name>
    <name type="synonym">Epeira ventricosa</name>
    <dbReference type="NCBI Taxonomy" id="182803"/>
    <lineage>
        <taxon>Eukaryota</taxon>
        <taxon>Metazoa</taxon>
        <taxon>Ecdysozoa</taxon>
        <taxon>Arthropoda</taxon>
        <taxon>Chelicerata</taxon>
        <taxon>Arachnida</taxon>
        <taxon>Araneae</taxon>
        <taxon>Araneomorphae</taxon>
        <taxon>Entelegynae</taxon>
        <taxon>Araneoidea</taxon>
        <taxon>Araneidae</taxon>
        <taxon>Araneus</taxon>
    </lineage>
</organism>
<protein>
    <submittedName>
        <fullName evidence="1">Uncharacterized protein</fullName>
    </submittedName>
</protein>
<evidence type="ECO:0000313" key="2">
    <source>
        <dbReference type="Proteomes" id="UP000499080"/>
    </source>
</evidence>
<dbReference type="Proteomes" id="UP000499080">
    <property type="component" value="Unassembled WGS sequence"/>
</dbReference>
<proteinExistence type="predicted"/>
<gene>
    <name evidence="1" type="ORF">AVEN_101879_1</name>
</gene>